<proteinExistence type="predicted"/>
<feature type="transmembrane region" description="Helical" evidence="1">
    <location>
        <begin position="20"/>
        <end position="44"/>
    </location>
</feature>
<reference evidence="2" key="1">
    <citation type="submission" date="2023-03" db="EMBL/GenBank/DDBJ databases">
        <title>Massive genome expansion in bonnet fungi (Mycena s.s.) driven by repeated elements and novel gene families across ecological guilds.</title>
        <authorList>
            <consortium name="Lawrence Berkeley National Laboratory"/>
            <person name="Harder C.B."/>
            <person name="Miyauchi S."/>
            <person name="Viragh M."/>
            <person name="Kuo A."/>
            <person name="Thoen E."/>
            <person name="Andreopoulos B."/>
            <person name="Lu D."/>
            <person name="Skrede I."/>
            <person name="Drula E."/>
            <person name="Henrissat B."/>
            <person name="Morin E."/>
            <person name="Kohler A."/>
            <person name="Barry K."/>
            <person name="LaButti K."/>
            <person name="Morin E."/>
            <person name="Salamov A."/>
            <person name="Lipzen A."/>
            <person name="Mereny Z."/>
            <person name="Hegedus B."/>
            <person name="Baldrian P."/>
            <person name="Stursova M."/>
            <person name="Weitz H."/>
            <person name="Taylor A."/>
            <person name="Grigoriev I.V."/>
            <person name="Nagy L.G."/>
            <person name="Martin F."/>
            <person name="Kauserud H."/>
        </authorList>
    </citation>
    <scope>NUCLEOTIDE SEQUENCE</scope>
    <source>
        <strain evidence="2">CBHHK067</strain>
    </source>
</reference>
<evidence type="ECO:0000313" key="2">
    <source>
        <dbReference type="EMBL" id="KAJ7622878.1"/>
    </source>
</evidence>
<feature type="transmembrane region" description="Helical" evidence="1">
    <location>
        <begin position="142"/>
        <end position="162"/>
    </location>
</feature>
<dbReference type="AlphaFoldDB" id="A0AAD7FJ19"/>
<dbReference type="EMBL" id="JARKIE010000641">
    <property type="protein sequence ID" value="KAJ7622878.1"/>
    <property type="molecule type" value="Genomic_DNA"/>
</dbReference>
<keyword evidence="1" id="KW-1133">Transmembrane helix</keyword>
<evidence type="ECO:0000313" key="3">
    <source>
        <dbReference type="Proteomes" id="UP001221757"/>
    </source>
</evidence>
<dbReference type="GO" id="GO:0016757">
    <property type="term" value="F:glycosyltransferase activity"/>
    <property type="evidence" value="ECO:0007669"/>
    <property type="project" value="UniProtKB-KW"/>
</dbReference>
<comment type="caution">
    <text evidence="2">The sequence shown here is derived from an EMBL/GenBank/DDBJ whole genome shotgun (WGS) entry which is preliminary data.</text>
</comment>
<organism evidence="2 3">
    <name type="scientific">Mycena rosella</name>
    <name type="common">Pink bonnet</name>
    <name type="synonym">Agaricus rosellus</name>
    <dbReference type="NCBI Taxonomy" id="1033263"/>
    <lineage>
        <taxon>Eukaryota</taxon>
        <taxon>Fungi</taxon>
        <taxon>Dikarya</taxon>
        <taxon>Basidiomycota</taxon>
        <taxon>Agaricomycotina</taxon>
        <taxon>Agaricomycetes</taxon>
        <taxon>Agaricomycetidae</taxon>
        <taxon>Agaricales</taxon>
        <taxon>Marasmiineae</taxon>
        <taxon>Mycenaceae</taxon>
        <taxon>Mycena</taxon>
    </lineage>
</organism>
<dbReference type="Proteomes" id="UP001221757">
    <property type="component" value="Unassembled WGS sequence"/>
</dbReference>
<keyword evidence="3" id="KW-1185">Reference proteome</keyword>
<feature type="transmembrane region" description="Helical" evidence="1">
    <location>
        <begin position="73"/>
        <end position="97"/>
    </location>
</feature>
<name>A0AAD7FJ19_MYCRO</name>
<accession>A0AAD7FJ19</accession>
<sequence length="526" mass="60339">MKDGWRRTISSAIALLFRRLSFTVLLILRTAFVTLPIFLFWYIYDYAYGYWMLQFPPESGLFGPAWPPSRTRLVILMAVIPAWGASMAVGMVLWSLFKYLFARGMRRRPGGEDYEAAIPRENTRESTLRVHRLCSRSLGCSYLVFGCFSICVAMAISGVYMYKTYELPGDHRYRPDVVAALEAPRPTGYYNGTKVFIAVLFNNNIDILPHWIEEFTKVIHYLGTANVFISVVESNSWDGTAEMLDEWKGTLDGMGVAHLIHTRDHVVPRPSDRDRIDFLSAARNLALAPLVEKGGYDVVLFSNDILIKAESVVELLKTNNGEWDMVCGLDVGRWGLYDVWVVRDRLGRLVSSLWPYFLEDAGIQAVMEDEPAPVFTCWNGIVAFRADPVLPIHLRKPGRLSTSPLPRPLSNTHPAYPQPASLTPALTPPLAFRPSTAKECISSESFNFPYDLRRQFDMQRIFLNPRVINAYEWRYFVWYKYITRHWVVVWWMKNVEVGNGMQFAKMVIGDAKRVWTWDGGECHPWI</sequence>
<evidence type="ECO:0000256" key="1">
    <source>
        <dbReference type="SAM" id="Phobius"/>
    </source>
</evidence>
<keyword evidence="2" id="KW-0808">Transferase</keyword>
<keyword evidence="1" id="KW-0812">Transmembrane</keyword>
<dbReference type="PANTHER" id="PTHR34144">
    <property type="entry name" value="CHROMOSOME 8, WHOLE GENOME SHOTGUN SEQUENCE"/>
    <property type="match status" value="1"/>
</dbReference>
<dbReference type="InterPro" id="IPR021047">
    <property type="entry name" value="Mannosyltransferase_CMT1"/>
</dbReference>
<gene>
    <name evidence="2" type="ORF">B0H17DRAFT_1112285</name>
</gene>
<dbReference type="PANTHER" id="PTHR34144:SF7">
    <property type="entry name" value="EXPORT PROTEIN (CAP59), PUTATIVE (AFU_ORTHOLOGUE AFUA_7G05020)-RELATED"/>
    <property type="match status" value="1"/>
</dbReference>
<dbReference type="Pfam" id="PF11735">
    <property type="entry name" value="CAP59_mtransfer"/>
    <property type="match status" value="1"/>
</dbReference>
<keyword evidence="1" id="KW-0472">Membrane</keyword>
<keyword evidence="2" id="KW-0328">Glycosyltransferase</keyword>
<protein>
    <submittedName>
        <fullName evidence="2">Cryptococcal mannosyltransferase 1-domain-containing protein</fullName>
    </submittedName>
</protein>